<dbReference type="AlphaFoldDB" id="B6AKT8"/>
<dbReference type="EMBL" id="DS995259">
    <property type="protein sequence ID" value="EDZ40192.1"/>
    <property type="molecule type" value="Genomic_DNA"/>
</dbReference>
<dbReference type="PROSITE" id="PS51257">
    <property type="entry name" value="PROKAR_LIPOPROTEIN"/>
    <property type="match status" value="1"/>
</dbReference>
<name>B6AKT8_9BACT</name>
<evidence type="ECO:0000313" key="2">
    <source>
        <dbReference type="EMBL" id="EDZ40192.1"/>
    </source>
</evidence>
<gene>
    <name evidence="2" type="ORF">CGL2_11364054</name>
</gene>
<reference evidence="2" key="1">
    <citation type="journal article" date="2004" name="Nature">
        <title>Community structure and metabolism through reconstruction of microbial genomes from the environment.</title>
        <authorList>
            <person name="Tyson G.W."/>
            <person name="Chapman J."/>
            <person name="Hugenholtz P."/>
            <person name="Allen E.E."/>
            <person name="Ram R.J."/>
            <person name="Richardson P.M."/>
            <person name="Solovyev V.V."/>
            <person name="Rubin E.M."/>
            <person name="Rokhsar D.S."/>
            <person name="Banfield J.F."/>
        </authorList>
    </citation>
    <scope>NUCLEOTIDE SEQUENCE [LARGE SCALE GENOMIC DNA]</scope>
</reference>
<protein>
    <recommendedName>
        <fullName evidence="3">Lipoprotein</fullName>
    </recommendedName>
</protein>
<reference evidence="2" key="2">
    <citation type="journal article" date="2008" name="PLoS Biol.">
        <title>Population genomic analysis of strain variation in Leptospirillum group II bacteria involved in acid mine drainage formation.</title>
        <authorList>
            <person name="Simmons S.L."/>
            <person name="Dibartolo G."/>
            <person name="Denef V.J."/>
            <person name="Goltsman D.S."/>
            <person name="Thelen M.P."/>
            <person name="Banfield J.F."/>
        </authorList>
    </citation>
    <scope>NUCLEOTIDE SEQUENCE [LARGE SCALE GENOMIC DNA]</scope>
</reference>
<keyword evidence="1" id="KW-0732">Signal</keyword>
<proteinExistence type="predicted"/>
<organism evidence="2">
    <name type="scientific">Leptospirillum sp. Group II '5-way CG'</name>
    <dbReference type="NCBI Taxonomy" id="419541"/>
    <lineage>
        <taxon>Bacteria</taxon>
        <taxon>Pseudomonadati</taxon>
        <taxon>Nitrospirota</taxon>
        <taxon>Nitrospiria</taxon>
        <taxon>Nitrospirales</taxon>
        <taxon>Nitrospiraceae</taxon>
        <taxon>Leptospirillum</taxon>
    </lineage>
</organism>
<evidence type="ECO:0000256" key="1">
    <source>
        <dbReference type="SAM" id="SignalP"/>
    </source>
</evidence>
<feature type="chain" id="PRO_5002842555" description="Lipoprotein" evidence="1">
    <location>
        <begin position="20"/>
        <end position="106"/>
    </location>
</feature>
<evidence type="ECO:0008006" key="3">
    <source>
        <dbReference type="Google" id="ProtNLM"/>
    </source>
</evidence>
<feature type="signal peptide" evidence="1">
    <location>
        <begin position="1"/>
        <end position="19"/>
    </location>
</feature>
<accession>B6AKT8</accession>
<sequence length="106" mass="11559">MKAVIVRIVLGSAALLTMAACNPLTSSLGLPDFAKAHFRTHWYSSTEMVNQENAGTVDLTETGRACQNAIAMAKRGNNGNPRIQKIKVTARMKNDRLISVTCRVEI</sequence>